<protein>
    <submittedName>
        <fullName evidence="1">Uncharacterized protein</fullName>
    </submittedName>
</protein>
<keyword evidence="2" id="KW-1185">Reference proteome</keyword>
<reference evidence="1 2" key="1">
    <citation type="submission" date="2017-07" db="EMBL/GenBank/DDBJ databases">
        <authorList>
            <person name="Talla V."/>
            <person name="Backstrom N."/>
        </authorList>
    </citation>
    <scope>NUCLEOTIDE SEQUENCE [LARGE SCALE GENOMIC DNA]</scope>
</reference>
<dbReference type="Proteomes" id="UP000324832">
    <property type="component" value="Unassembled WGS sequence"/>
</dbReference>
<accession>A0A5E4QWA8</accession>
<proteinExistence type="predicted"/>
<name>A0A5E4QWA8_9NEOP</name>
<organism evidence="1 2">
    <name type="scientific">Leptidea sinapis</name>
    <dbReference type="NCBI Taxonomy" id="189913"/>
    <lineage>
        <taxon>Eukaryota</taxon>
        <taxon>Metazoa</taxon>
        <taxon>Ecdysozoa</taxon>
        <taxon>Arthropoda</taxon>
        <taxon>Hexapoda</taxon>
        <taxon>Insecta</taxon>
        <taxon>Pterygota</taxon>
        <taxon>Neoptera</taxon>
        <taxon>Endopterygota</taxon>
        <taxon>Lepidoptera</taxon>
        <taxon>Glossata</taxon>
        <taxon>Ditrysia</taxon>
        <taxon>Papilionoidea</taxon>
        <taxon>Pieridae</taxon>
        <taxon>Dismorphiinae</taxon>
        <taxon>Leptidea</taxon>
    </lineage>
</organism>
<dbReference type="EMBL" id="FZQP02005255">
    <property type="protein sequence ID" value="VVD01248.1"/>
    <property type="molecule type" value="Genomic_DNA"/>
</dbReference>
<evidence type="ECO:0000313" key="1">
    <source>
        <dbReference type="EMBL" id="VVD01248.1"/>
    </source>
</evidence>
<sequence length="73" mass="8246">MIPIDANPVHDAVCCISLWSSQGLHVYLILLVRSFLKKLETPAVSYDNQLYQFVNHEIKDNVVCSSIVVPNVF</sequence>
<gene>
    <name evidence="1" type="ORF">LSINAPIS_LOCUS11709</name>
</gene>
<dbReference type="AlphaFoldDB" id="A0A5E4QWA8"/>
<evidence type="ECO:0000313" key="2">
    <source>
        <dbReference type="Proteomes" id="UP000324832"/>
    </source>
</evidence>